<comment type="subcellular location">
    <subcellularLocation>
        <location evidence="1 9">Nucleus</location>
        <location evidence="1 9">Nucleolus</location>
    </subcellularLocation>
</comment>
<comment type="function">
    <text evidence="9">S-adenosyl-L-methionine-dependent methyltransferase that specifically methylates the N(1) position of adenine in helix 25.1 in 25S rRNA. Required both for ribosomal 40S and 60S subunits biogenesis. Required for efficient pre-rRNA cleavage at site A2.</text>
</comment>
<evidence type="ECO:0000256" key="6">
    <source>
        <dbReference type="ARBA" id="ARBA00022691"/>
    </source>
</evidence>
<reference evidence="11" key="1">
    <citation type="journal article" date="2022" name="G3 (Bethesda)">
        <title>High quality genome of the basidiomycete yeast Dioszegia hungarica PDD-24b-2 isolated from cloud water.</title>
        <authorList>
            <person name="Jarrige D."/>
            <person name="Haridas S."/>
            <person name="Bleykasten-Grosshans C."/>
            <person name="Joly M."/>
            <person name="Nadalig T."/>
            <person name="Sancelme M."/>
            <person name="Vuilleumier S."/>
            <person name="Grigoriev I.V."/>
            <person name="Amato P."/>
            <person name="Bringel F."/>
        </authorList>
    </citation>
    <scope>NUCLEOTIDE SEQUENCE</scope>
    <source>
        <strain evidence="11">PDD-24b-2</strain>
    </source>
</reference>
<feature type="compositionally biased region" description="Gly residues" evidence="10">
    <location>
        <begin position="94"/>
        <end position="103"/>
    </location>
</feature>
<dbReference type="Pfam" id="PF05148">
    <property type="entry name" value="Methyltransf_8"/>
    <property type="match status" value="2"/>
</dbReference>
<evidence type="ECO:0000313" key="11">
    <source>
        <dbReference type="EMBL" id="KAI9631952.1"/>
    </source>
</evidence>
<dbReference type="FunFam" id="1.10.10.2150:FF:000001">
    <property type="entry name" value="Ribosomal RNA-processing protein 8"/>
    <property type="match status" value="1"/>
</dbReference>
<feature type="compositionally biased region" description="Basic and acidic residues" evidence="10">
    <location>
        <begin position="136"/>
        <end position="158"/>
    </location>
</feature>
<evidence type="ECO:0000256" key="9">
    <source>
        <dbReference type="RuleBase" id="RU365074"/>
    </source>
</evidence>
<dbReference type="AlphaFoldDB" id="A0AA38GZU0"/>
<feature type="region of interest" description="Disordered" evidence="10">
    <location>
        <begin position="1"/>
        <end position="186"/>
    </location>
</feature>
<keyword evidence="12" id="KW-1185">Reference proteome</keyword>
<evidence type="ECO:0000256" key="1">
    <source>
        <dbReference type="ARBA" id="ARBA00004604"/>
    </source>
</evidence>
<evidence type="ECO:0000256" key="10">
    <source>
        <dbReference type="SAM" id="MobiDB-lite"/>
    </source>
</evidence>
<keyword evidence="7 9" id="KW-0539">Nucleus</keyword>
<evidence type="ECO:0000256" key="8">
    <source>
        <dbReference type="ARBA" id="ARBA00076672"/>
    </source>
</evidence>
<keyword evidence="6 9" id="KW-0949">S-adenosyl-L-methionine</keyword>
<dbReference type="EMBL" id="JAKWFO010000016">
    <property type="protein sequence ID" value="KAI9631952.1"/>
    <property type="molecule type" value="Genomic_DNA"/>
</dbReference>
<evidence type="ECO:0000256" key="2">
    <source>
        <dbReference type="ARBA" id="ARBA00006301"/>
    </source>
</evidence>
<dbReference type="Proteomes" id="UP001164286">
    <property type="component" value="Unassembled WGS sequence"/>
</dbReference>
<sequence>MSLFASSFQDPSAGPSTLSAPTLGKAHKDGNKKRKRASAPFTGGGGTGSNRLQITESNFHKVMKKVEGGEVREKGGEGFNMGSSAGAGEKKGKGNGGNGGNGGKKVEMKGKGARGRAEANASGSGGQGPPAKKAKAKEAAERKQPEAQREEKRTEDGKPAPAELPLPHNTPKSGKKGKGGDSSLTDMQKGMQAKLEGARFRWINEQLYSNPSTEAVSMMKADPKIFEDYHQTHRALTSAWPSPPLPHLIDLLTPLPPKTLIVDLGCGDAGLAKALVPQKKLVMSYDLVGDSGSPGVVMPGAGGGWVVEADFLEGVPLPGRPGGLAAGVAADEEEGEASALGRRGKKAKGKAKAAEASEVVDVVVCCLSLMGVNWVGGIYEACRILREGGTFHIAEVTSRFISIPSFTAKIESFGFKLVSQKAPSTHFTLFEFTKEAPVPRGAARGEEGWAERVKEGEEILRGCVYKKR</sequence>
<dbReference type="InterPro" id="IPR042036">
    <property type="entry name" value="RRP8_N"/>
</dbReference>
<dbReference type="InterPro" id="IPR029063">
    <property type="entry name" value="SAM-dependent_MTases_sf"/>
</dbReference>
<evidence type="ECO:0000256" key="5">
    <source>
        <dbReference type="ARBA" id="ARBA00022679"/>
    </source>
</evidence>
<proteinExistence type="inferred from homology"/>
<dbReference type="GO" id="GO:0042273">
    <property type="term" value="P:ribosomal large subunit biogenesis"/>
    <property type="evidence" value="ECO:0007669"/>
    <property type="project" value="TreeGrafter"/>
</dbReference>
<dbReference type="PANTHER" id="PTHR12787">
    <property type="entry name" value="RIBOSOMAL RNA-PROCESSING PROTEIN 8"/>
    <property type="match status" value="1"/>
</dbReference>
<dbReference type="EC" id="2.1.1.-" evidence="9"/>
<feature type="compositionally biased region" description="Polar residues" evidence="10">
    <location>
        <begin position="1"/>
        <end position="20"/>
    </location>
</feature>
<evidence type="ECO:0000313" key="12">
    <source>
        <dbReference type="Proteomes" id="UP001164286"/>
    </source>
</evidence>
<keyword evidence="5 9" id="KW-0808">Transferase</keyword>
<dbReference type="InterPro" id="IPR007823">
    <property type="entry name" value="RRP8"/>
</dbReference>
<dbReference type="GO" id="GO:0005730">
    <property type="term" value="C:nucleolus"/>
    <property type="evidence" value="ECO:0007669"/>
    <property type="project" value="UniProtKB-SubCell"/>
</dbReference>
<dbReference type="Gene3D" id="3.40.50.150">
    <property type="entry name" value="Vaccinia Virus protein VP39"/>
    <property type="match status" value="1"/>
</dbReference>
<gene>
    <name evidence="11" type="ORF">MKK02DRAFT_35669</name>
</gene>
<keyword evidence="4 9" id="KW-0489">Methyltransferase</keyword>
<dbReference type="Gene3D" id="1.10.10.2150">
    <property type="entry name" value="Ribosomal RNA-processing protein 8, N-terminal domain"/>
    <property type="match status" value="1"/>
</dbReference>
<dbReference type="PANTHER" id="PTHR12787:SF0">
    <property type="entry name" value="RIBOSOMAL RNA-PROCESSING PROTEIN 8"/>
    <property type="match status" value="1"/>
</dbReference>
<keyword evidence="3 9" id="KW-0698">rRNA processing</keyword>
<organism evidence="11 12">
    <name type="scientific">Dioszegia hungarica</name>
    <dbReference type="NCBI Taxonomy" id="4972"/>
    <lineage>
        <taxon>Eukaryota</taxon>
        <taxon>Fungi</taxon>
        <taxon>Dikarya</taxon>
        <taxon>Basidiomycota</taxon>
        <taxon>Agaricomycotina</taxon>
        <taxon>Tremellomycetes</taxon>
        <taxon>Tremellales</taxon>
        <taxon>Bulleribasidiaceae</taxon>
        <taxon>Dioszegia</taxon>
    </lineage>
</organism>
<evidence type="ECO:0000256" key="4">
    <source>
        <dbReference type="ARBA" id="ARBA00022603"/>
    </source>
</evidence>
<dbReference type="GO" id="GO:0016433">
    <property type="term" value="F:rRNA (adenine) methyltransferase activity"/>
    <property type="evidence" value="ECO:0007669"/>
    <property type="project" value="TreeGrafter"/>
</dbReference>
<dbReference type="RefSeq" id="XP_052941729.1">
    <property type="nucleotide sequence ID" value="XM_053089237.1"/>
</dbReference>
<comment type="similarity">
    <text evidence="2 9">Belongs to the methyltransferase superfamily. RRP8 family.</text>
</comment>
<protein>
    <recommendedName>
        <fullName evidence="8 9">Ribosomal RNA-processing protein 8</fullName>
        <ecNumber evidence="9">2.1.1.-</ecNumber>
    </recommendedName>
</protein>
<evidence type="ECO:0000256" key="7">
    <source>
        <dbReference type="ARBA" id="ARBA00023242"/>
    </source>
</evidence>
<evidence type="ECO:0000256" key="3">
    <source>
        <dbReference type="ARBA" id="ARBA00022552"/>
    </source>
</evidence>
<comment type="caution">
    <text evidence="11">The sequence shown here is derived from an EMBL/GenBank/DDBJ whole genome shotgun (WGS) entry which is preliminary data.</text>
</comment>
<dbReference type="GeneID" id="77728442"/>
<dbReference type="SUPFAM" id="SSF53335">
    <property type="entry name" value="S-adenosyl-L-methionine-dependent methyltransferases"/>
    <property type="match status" value="1"/>
</dbReference>
<accession>A0AA38GZU0</accession>
<feature type="compositionally biased region" description="Basic and acidic residues" evidence="10">
    <location>
        <begin position="64"/>
        <end position="76"/>
    </location>
</feature>
<name>A0AA38GZU0_9TREE</name>